<dbReference type="GO" id="GO:0016853">
    <property type="term" value="F:isomerase activity"/>
    <property type="evidence" value="ECO:0007669"/>
    <property type="project" value="UniProtKB-KW"/>
</dbReference>
<organism evidence="3 4">
    <name type="scientific">Hydrogenispora ethanolica</name>
    <dbReference type="NCBI Taxonomy" id="1082276"/>
    <lineage>
        <taxon>Bacteria</taxon>
        <taxon>Bacillati</taxon>
        <taxon>Bacillota</taxon>
        <taxon>Hydrogenispora</taxon>
    </lineage>
</organism>
<keyword evidence="4" id="KW-1185">Reference proteome</keyword>
<evidence type="ECO:0000256" key="2">
    <source>
        <dbReference type="ARBA" id="ARBA00023235"/>
    </source>
</evidence>
<dbReference type="AlphaFoldDB" id="A0A4R1QTP7"/>
<dbReference type="GO" id="GO:0005975">
    <property type="term" value="P:carbohydrate metabolic process"/>
    <property type="evidence" value="ECO:0007669"/>
    <property type="project" value="InterPro"/>
</dbReference>
<dbReference type="EMBL" id="SLUN01000050">
    <property type="protein sequence ID" value="TCL56451.1"/>
    <property type="molecule type" value="Genomic_DNA"/>
</dbReference>
<reference evidence="3 4" key="1">
    <citation type="submission" date="2019-03" db="EMBL/GenBank/DDBJ databases">
        <title>Genomic Encyclopedia of Type Strains, Phase IV (KMG-IV): sequencing the most valuable type-strain genomes for metagenomic binning, comparative biology and taxonomic classification.</title>
        <authorList>
            <person name="Goeker M."/>
        </authorList>
    </citation>
    <scope>NUCLEOTIDE SEQUENCE [LARGE SCALE GENOMIC DNA]</scope>
    <source>
        <strain evidence="3 4">LX-B</strain>
    </source>
</reference>
<accession>A0A4R1QTP7</accession>
<dbReference type="OrthoDB" id="5141876at2"/>
<dbReference type="InterPro" id="IPR008928">
    <property type="entry name" value="6-hairpin_glycosidase_sf"/>
</dbReference>
<keyword evidence="2" id="KW-0413">Isomerase</keyword>
<dbReference type="Proteomes" id="UP000295008">
    <property type="component" value="Unassembled WGS sequence"/>
</dbReference>
<evidence type="ECO:0000256" key="1">
    <source>
        <dbReference type="ARBA" id="ARBA00008558"/>
    </source>
</evidence>
<sequence length="412" mass="48796">MNRQQLLAEYVGRIQDDFVPYWNRFFDYEKDGILNCINNYGAQKLSDNKFTWSQGRYLWVLGRLYELNKNQIFSHLDNADLLRQMQGIYRFLTRHSIYGDNLCCYLLDRDGNKIKDQKTGRYDASIFADCFALIGMAQYTKTTGLTENLPAVEALYRSITGRIEREEFLTEPYPIPEGYRVHSIPMIMVNTVYEYIKMRERFGMSCEAEIDYGLEKVRSILEDFYRGGYIREHVSTAENYEKRLLDRHVNPGHTLEDMWFCAEFLKDYGDLPKYLPRILELARNAFDIGWDQEYGGLLRFVDREGGKPQGEPGDSDFERLIQDTWDMKLWWPHSETLYVFLYLYELSGEQDLLDRYKKASAYVFSTFPNQELGEWIQIRKRDGAPEEKLVALPVKDPFHILRNFIKIVELYQ</sequence>
<name>A0A4R1QTP7_HYDET</name>
<dbReference type="Gene3D" id="1.50.10.10">
    <property type="match status" value="1"/>
</dbReference>
<gene>
    <name evidence="3" type="ORF">EDC14_10504</name>
</gene>
<comment type="similarity">
    <text evidence="1">Belongs to the N-acylglucosamine 2-epimerase family.</text>
</comment>
<evidence type="ECO:0000313" key="4">
    <source>
        <dbReference type="Proteomes" id="UP000295008"/>
    </source>
</evidence>
<dbReference type="InterPro" id="IPR012341">
    <property type="entry name" value="6hp_glycosidase-like_sf"/>
</dbReference>
<dbReference type="InterPro" id="IPR010819">
    <property type="entry name" value="AGE/CE"/>
</dbReference>
<dbReference type="SUPFAM" id="SSF48208">
    <property type="entry name" value="Six-hairpin glycosidases"/>
    <property type="match status" value="1"/>
</dbReference>
<proteinExistence type="inferred from homology"/>
<comment type="caution">
    <text evidence="3">The sequence shown here is derived from an EMBL/GenBank/DDBJ whole genome shotgun (WGS) entry which is preliminary data.</text>
</comment>
<dbReference type="Pfam" id="PF07221">
    <property type="entry name" value="GlcNAc_2-epim"/>
    <property type="match status" value="1"/>
</dbReference>
<dbReference type="PANTHER" id="PTHR15108">
    <property type="entry name" value="N-ACYLGLUCOSAMINE-2-EPIMERASE"/>
    <property type="match status" value="1"/>
</dbReference>
<evidence type="ECO:0000313" key="3">
    <source>
        <dbReference type="EMBL" id="TCL56451.1"/>
    </source>
</evidence>
<protein>
    <submittedName>
        <fullName evidence="3">N-acylglucosamine 2-epimerase</fullName>
    </submittedName>
</protein>
<dbReference type="RefSeq" id="WP_132017375.1">
    <property type="nucleotide sequence ID" value="NZ_SLUN01000050.1"/>
</dbReference>